<dbReference type="PANTHER" id="PTHR47396:SF1">
    <property type="entry name" value="ATP-DEPENDENT HELICASE IRC3-RELATED"/>
    <property type="match status" value="1"/>
</dbReference>
<name>G4TVT1_SERID</name>
<dbReference type="InterPro" id="IPR050742">
    <property type="entry name" value="Helicase_Restrict-Modif_Enz"/>
</dbReference>
<dbReference type="eggNOG" id="ENOG502QT4U">
    <property type="taxonomic scope" value="Eukaryota"/>
</dbReference>
<dbReference type="SUPFAM" id="SSF52540">
    <property type="entry name" value="P-loop containing nucleoside triphosphate hydrolases"/>
    <property type="match status" value="1"/>
</dbReference>
<evidence type="ECO:0000313" key="3">
    <source>
        <dbReference type="EMBL" id="CCA75424.1"/>
    </source>
</evidence>
<dbReference type="InterPro" id="IPR001650">
    <property type="entry name" value="Helicase_C-like"/>
</dbReference>
<evidence type="ECO:0000259" key="2">
    <source>
        <dbReference type="PROSITE" id="PS51194"/>
    </source>
</evidence>
<dbReference type="AlphaFoldDB" id="G4TVT1"/>
<dbReference type="CDD" id="cd18799">
    <property type="entry name" value="SF2_C_EcoAI-like"/>
    <property type="match status" value="1"/>
</dbReference>
<dbReference type="OrthoDB" id="3246040at2759"/>
<dbReference type="GO" id="GO:0005759">
    <property type="term" value="C:mitochondrial matrix"/>
    <property type="evidence" value="ECO:0007669"/>
    <property type="project" value="TreeGrafter"/>
</dbReference>
<dbReference type="SMART" id="SM00490">
    <property type="entry name" value="HELICc"/>
    <property type="match status" value="1"/>
</dbReference>
<reference evidence="3 4" key="1">
    <citation type="journal article" date="2011" name="PLoS Pathog.">
        <title>Endophytic Life Strategies Decoded by Genome and Transcriptome Analyses of the Mutualistic Root Symbiont Piriformospora indica.</title>
        <authorList>
            <person name="Zuccaro A."/>
            <person name="Lahrmann U."/>
            <person name="Guldener U."/>
            <person name="Langen G."/>
            <person name="Pfiffi S."/>
            <person name="Biedenkopf D."/>
            <person name="Wong P."/>
            <person name="Samans B."/>
            <person name="Grimm C."/>
            <person name="Basiewicz M."/>
            <person name="Murat C."/>
            <person name="Martin F."/>
            <person name="Kogel K.H."/>
        </authorList>
    </citation>
    <scope>NUCLEOTIDE SEQUENCE [LARGE SCALE GENOMIC DNA]</scope>
    <source>
        <strain evidence="3 4">DSM 11827</strain>
    </source>
</reference>
<dbReference type="InterPro" id="IPR027417">
    <property type="entry name" value="P-loop_NTPase"/>
</dbReference>
<dbReference type="PROSITE" id="PS51194">
    <property type="entry name" value="HELICASE_CTER"/>
    <property type="match status" value="1"/>
</dbReference>
<organism evidence="3 4">
    <name type="scientific">Serendipita indica (strain DSM 11827)</name>
    <name type="common">Root endophyte fungus</name>
    <name type="synonym">Piriformospora indica</name>
    <dbReference type="NCBI Taxonomy" id="1109443"/>
    <lineage>
        <taxon>Eukaryota</taxon>
        <taxon>Fungi</taxon>
        <taxon>Dikarya</taxon>
        <taxon>Basidiomycota</taxon>
        <taxon>Agaricomycotina</taxon>
        <taxon>Agaricomycetes</taxon>
        <taxon>Sebacinales</taxon>
        <taxon>Serendipitaceae</taxon>
        <taxon>Serendipita</taxon>
    </lineage>
</organism>
<evidence type="ECO:0000256" key="1">
    <source>
        <dbReference type="SAM" id="MobiDB-lite"/>
    </source>
</evidence>
<keyword evidence="4" id="KW-1185">Reference proteome</keyword>
<feature type="compositionally biased region" description="Basic and acidic residues" evidence="1">
    <location>
        <begin position="433"/>
        <end position="456"/>
    </location>
</feature>
<dbReference type="PANTHER" id="PTHR47396">
    <property type="entry name" value="TYPE I RESTRICTION ENZYME ECOKI R PROTEIN"/>
    <property type="match status" value="1"/>
</dbReference>
<dbReference type="EMBL" id="CAFZ01000447">
    <property type="protein sequence ID" value="CCA75424.1"/>
    <property type="molecule type" value="Genomic_DNA"/>
</dbReference>
<evidence type="ECO:0000313" key="4">
    <source>
        <dbReference type="Proteomes" id="UP000007148"/>
    </source>
</evidence>
<feature type="region of interest" description="Disordered" evidence="1">
    <location>
        <begin position="207"/>
        <end position="229"/>
    </location>
</feature>
<sequence length="463" mass="51360">MIKDQWLCNVRFTIVKANIDLSAVTVNRASGDFAASSLAQVMNTEAINSLVVQSWIEKAGNRKSTLVFCTNTAHVHDLTNEFRKRGVDARYIHAGTPAKERLALLDGFRSGLFPVLVNCAILTEGADVPNIDCVVIARPTRSRNIFAQMIGRGMRLSPGTGKEDCHILDFVDTHDRVAGTFSTPTLFGLHPSDIESGATLEELMAKKEAAQEDDKERPARETEEPMDSPRIKSVTYVEHEDPFSWEYDSKREKHIHSLSALSWVPIQGSYILECMGKGSMRIQPFEDANGKRIWEVNFIAAWDKESMKQLFGRPGGIAGRTRRIATAGTLPDAVSAAESFAKQKLAPGQLGLGLLRTAKWRQGPSTLPQRQILAKSLGISLDPKSKEVDPAKAHMRAFSRVHSKEDLARLTKGRAADMITKLRSGVKGAYDKELKRRAREAKEQQKEDSRRARETVRVGPLST</sequence>
<dbReference type="GO" id="GO:0036121">
    <property type="term" value="F:double-stranded DNA helicase activity"/>
    <property type="evidence" value="ECO:0007669"/>
    <property type="project" value="TreeGrafter"/>
</dbReference>
<dbReference type="GO" id="GO:0061749">
    <property type="term" value="F:forked DNA-dependent helicase activity"/>
    <property type="evidence" value="ECO:0007669"/>
    <property type="project" value="TreeGrafter"/>
</dbReference>
<dbReference type="HOGENOM" id="CLU_014765_0_0_1"/>
<dbReference type="GO" id="GO:0070125">
    <property type="term" value="P:mitochondrial translational elongation"/>
    <property type="evidence" value="ECO:0007669"/>
    <property type="project" value="TreeGrafter"/>
</dbReference>
<dbReference type="Pfam" id="PF00271">
    <property type="entry name" value="Helicase_C"/>
    <property type="match status" value="1"/>
</dbReference>
<comment type="caution">
    <text evidence="3">The sequence shown here is derived from an EMBL/GenBank/DDBJ whole genome shotgun (WGS) entry which is preliminary data.</text>
</comment>
<proteinExistence type="predicted"/>
<dbReference type="FunCoup" id="G4TVT1">
    <property type="interactions" value="10"/>
</dbReference>
<protein>
    <recommendedName>
        <fullName evidence="2">Helicase C-terminal domain-containing protein</fullName>
    </recommendedName>
</protein>
<dbReference type="GO" id="GO:0000403">
    <property type="term" value="F:Y-form DNA binding"/>
    <property type="evidence" value="ECO:0007669"/>
    <property type="project" value="TreeGrafter"/>
</dbReference>
<dbReference type="InParanoid" id="G4TVT1"/>
<dbReference type="STRING" id="1109443.G4TVT1"/>
<feature type="domain" description="Helicase C-terminal" evidence="2">
    <location>
        <begin position="51"/>
        <end position="225"/>
    </location>
</feature>
<gene>
    <name evidence="3" type="ORF">PIIN_09407</name>
</gene>
<feature type="region of interest" description="Disordered" evidence="1">
    <location>
        <begin position="433"/>
        <end position="463"/>
    </location>
</feature>
<dbReference type="Proteomes" id="UP000007148">
    <property type="component" value="Unassembled WGS sequence"/>
</dbReference>
<accession>G4TVT1</accession>
<dbReference type="GO" id="GO:0032042">
    <property type="term" value="P:mitochondrial DNA metabolic process"/>
    <property type="evidence" value="ECO:0007669"/>
    <property type="project" value="TreeGrafter"/>
</dbReference>
<dbReference type="Gene3D" id="3.40.50.300">
    <property type="entry name" value="P-loop containing nucleotide triphosphate hydrolases"/>
    <property type="match status" value="1"/>
</dbReference>